<feature type="compositionally biased region" description="Basic and acidic residues" evidence="1">
    <location>
        <begin position="20"/>
        <end position="34"/>
    </location>
</feature>
<dbReference type="Proteomes" id="UP000253792">
    <property type="component" value="Unassembled WGS sequence"/>
</dbReference>
<dbReference type="AlphaFoldDB" id="A0A369L5K7"/>
<keyword evidence="3" id="KW-1185">Reference proteome</keyword>
<accession>A0A369L5K7</accession>
<protein>
    <submittedName>
        <fullName evidence="2">Uncharacterized protein</fullName>
    </submittedName>
</protein>
<gene>
    <name evidence="2" type="ORF">C1880_07865</name>
</gene>
<proteinExistence type="predicted"/>
<feature type="compositionally biased region" description="Basic residues" evidence="1">
    <location>
        <begin position="35"/>
        <end position="58"/>
    </location>
</feature>
<feature type="region of interest" description="Disordered" evidence="1">
    <location>
        <begin position="1"/>
        <end position="100"/>
    </location>
</feature>
<evidence type="ECO:0000313" key="3">
    <source>
        <dbReference type="Proteomes" id="UP000253792"/>
    </source>
</evidence>
<evidence type="ECO:0000313" key="2">
    <source>
        <dbReference type="EMBL" id="RDB54760.1"/>
    </source>
</evidence>
<sequence length="100" mass="12303">MRRFGPRRDRRHSRRARRQPMPDRGRREYRDVPRRARRVRRSSRGRTARTRARKRPARKGHDTVDYDSPWPGLYFQGRTRPKPREAQWTKKTLPRCKTPK</sequence>
<dbReference type="EMBL" id="PPTP01000007">
    <property type="protein sequence ID" value="RDB54760.1"/>
    <property type="molecule type" value="Genomic_DNA"/>
</dbReference>
<organism evidence="2 3">
    <name type="scientific">Senegalimassilia anaerobia</name>
    <dbReference type="NCBI Taxonomy" id="1473216"/>
    <lineage>
        <taxon>Bacteria</taxon>
        <taxon>Bacillati</taxon>
        <taxon>Actinomycetota</taxon>
        <taxon>Coriobacteriia</taxon>
        <taxon>Coriobacteriales</taxon>
        <taxon>Coriobacteriaceae</taxon>
        <taxon>Senegalimassilia</taxon>
    </lineage>
</organism>
<evidence type="ECO:0000256" key="1">
    <source>
        <dbReference type="SAM" id="MobiDB-lite"/>
    </source>
</evidence>
<feature type="compositionally biased region" description="Basic residues" evidence="1">
    <location>
        <begin position="1"/>
        <end position="18"/>
    </location>
</feature>
<name>A0A369L5K7_9ACTN</name>
<comment type="caution">
    <text evidence="2">The sequence shown here is derived from an EMBL/GenBank/DDBJ whole genome shotgun (WGS) entry which is preliminary data.</text>
</comment>
<reference evidence="2 3" key="1">
    <citation type="journal article" date="2018" name="Elife">
        <title>Discovery and characterization of a prevalent human gut bacterial enzyme sufficient for the inactivation of a family of plant toxins.</title>
        <authorList>
            <person name="Koppel N."/>
            <person name="Bisanz J.E."/>
            <person name="Pandelia M.E."/>
            <person name="Turnbaugh P.J."/>
            <person name="Balskus E.P."/>
        </authorList>
    </citation>
    <scope>NUCLEOTIDE SEQUENCE [LARGE SCALE GENOMIC DNA]</scope>
    <source>
        <strain evidence="3">anaerobia AP69FAA</strain>
    </source>
</reference>